<evidence type="ECO:0000313" key="2">
    <source>
        <dbReference type="EMBL" id="KZL64560.1"/>
    </source>
</evidence>
<gene>
    <name evidence="2" type="ORF">CT0861_06673</name>
</gene>
<dbReference type="EMBL" id="LFIV01000271">
    <property type="protein sequence ID" value="KZL64560.1"/>
    <property type="molecule type" value="Genomic_DNA"/>
</dbReference>
<evidence type="ECO:0000313" key="3">
    <source>
        <dbReference type="Proteomes" id="UP000076552"/>
    </source>
</evidence>
<name>A0A166MDU7_9PEZI</name>
<organism evidence="2 3">
    <name type="scientific">Colletotrichum tofieldiae</name>
    <dbReference type="NCBI Taxonomy" id="708197"/>
    <lineage>
        <taxon>Eukaryota</taxon>
        <taxon>Fungi</taxon>
        <taxon>Dikarya</taxon>
        <taxon>Ascomycota</taxon>
        <taxon>Pezizomycotina</taxon>
        <taxon>Sordariomycetes</taxon>
        <taxon>Hypocreomycetidae</taxon>
        <taxon>Glomerellales</taxon>
        <taxon>Glomerellaceae</taxon>
        <taxon>Colletotrichum</taxon>
        <taxon>Colletotrichum spaethianum species complex</taxon>
    </lineage>
</organism>
<evidence type="ECO:0000256" key="1">
    <source>
        <dbReference type="SAM" id="Phobius"/>
    </source>
</evidence>
<keyword evidence="1" id="KW-0812">Transmembrane</keyword>
<keyword evidence="1" id="KW-0472">Membrane</keyword>
<proteinExistence type="predicted"/>
<sequence length="322" mass="37021">MANYEIGVLAINATALARTLVIFDMVIRYVFMRYAKLPRIEDALTIMSYIYSSSLVPAFWLPKRHSNISRFKTLIGELKGDGDVLEMFFIPRGIRDQTIRKSKLWIQPLRDGYTPRKLRPAVPDNSLLSEQHQQNLSAAVDFGPYIGELRVLFAGDIFIDRRGPALRALLDAFRSDVKGAKQTLEGYMDSRWKTSLTTLNMDYEPHDFEQLEPGAHLAEIALLSFWNPTQLVQSLYNPMRGKQQDGNVPKRRGEFFELLATDTMTIIKLVEIEAIAGEMADTLEQIRYNTLEHHSQQRLKVRAIDATQSTRQYEKIHIRNFP</sequence>
<dbReference type="STRING" id="708197.A0A166MDU7"/>
<keyword evidence="1" id="KW-1133">Transmembrane helix</keyword>
<comment type="caution">
    <text evidence="2">The sequence shown here is derived from an EMBL/GenBank/DDBJ whole genome shotgun (WGS) entry which is preliminary data.</text>
</comment>
<keyword evidence="3" id="KW-1185">Reference proteome</keyword>
<accession>A0A166MDU7</accession>
<feature type="transmembrane region" description="Helical" evidence="1">
    <location>
        <begin position="6"/>
        <end position="31"/>
    </location>
</feature>
<dbReference type="AlphaFoldDB" id="A0A166MDU7"/>
<dbReference type="Proteomes" id="UP000076552">
    <property type="component" value="Unassembled WGS sequence"/>
</dbReference>
<protein>
    <submittedName>
        <fullName evidence="2">Tetratricopeptide-like protein</fullName>
    </submittedName>
</protein>
<reference evidence="2 3" key="1">
    <citation type="submission" date="2015-06" db="EMBL/GenBank/DDBJ databases">
        <title>Survival trade-offs in plant roots during colonization by closely related pathogenic and mutualistic fungi.</title>
        <authorList>
            <person name="Hacquard S."/>
            <person name="Kracher B."/>
            <person name="Hiruma K."/>
            <person name="Weinman A."/>
            <person name="Muench P."/>
            <person name="Garrido Oter R."/>
            <person name="Ver Loren van Themaat E."/>
            <person name="Dallerey J.-F."/>
            <person name="Damm U."/>
            <person name="Henrissat B."/>
            <person name="Lespinet O."/>
            <person name="Thon M."/>
            <person name="Kemen E."/>
            <person name="McHardy A.C."/>
            <person name="Schulze-Lefert P."/>
            <person name="O'Connell R.J."/>
        </authorList>
    </citation>
    <scope>NUCLEOTIDE SEQUENCE [LARGE SCALE GENOMIC DNA]</scope>
    <source>
        <strain evidence="2 3">0861</strain>
    </source>
</reference>